<feature type="region of interest" description="Disordered" evidence="2">
    <location>
        <begin position="37"/>
        <end position="71"/>
    </location>
</feature>
<dbReference type="SUPFAM" id="SSF53850">
    <property type="entry name" value="Periplasmic binding protein-like II"/>
    <property type="match status" value="1"/>
</dbReference>
<dbReference type="InterPro" id="IPR001638">
    <property type="entry name" value="Solute-binding_3/MltF_N"/>
</dbReference>
<dbReference type="Pfam" id="PF09084">
    <property type="entry name" value="NMT1"/>
    <property type="match status" value="1"/>
</dbReference>
<reference evidence="5 6" key="1">
    <citation type="submission" date="2020-01" db="EMBL/GenBank/DDBJ databases">
        <title>Paenibacillus soybeanensis sp. nov. isolated from the nodules of soybean (Glycine max(L.) Merr).</title>
        <authorList>
            <person name="Wang H."/>
        </authorList>
    </citation>
    <scope>NUCLEOTIDE SEQUENCE [LARGE SCALE GENOMIC DNA]</scope>
    <source>
        <strain evidence="5 6">T1</strain>
    </source>
</reference>
<accession>A0ABW9XML8</accession>
<proteinExistence type="inferred from homology"/>
<dbReference type="SMART" id="SM00062">
    <property type="entry name" value="PBPb"/>
    <property type="match status" value="1"/>
</dbReference>
<comment type="caution">
    <text evidence="5">The sequence shown here is derived from an EMBL/GenBank/DDBJ whole genome shotgun (WGS) entry which is preliminary data.</text>
</comment>
<sequence>MRHVSLSLKSLSVLALVAVFLLLGACGSAGKGTGTTNGEAAGSGNGTAANTPDAGNAADGENAADAANPPEGDVPDTLNYGYIGLNDLNLPTGAEGWGFHTGLIQEELKKYGITKVNLIGFPNGPDQTESLISGRLDFGSLGDTPAILARSNGAKTRLITQAATDSIGYLIGKKNGPKTVQDLAGKTIAIQKGSFMHRYVVGLLEQAGVKNYKLVHMLRPDGEAALARGEVDAMTNNGVYALKQIEQGYAHIDDASTHPDLVGTSATVVSEAYLKKFPDFPKVWNEIRLKALEDLKKHEDEYYKLAAEIQKTTPELFKQVSPVANIKDTPFTDDGVKLLDGTKNFLVQQKLATKDFDVNEWILRDGQ</sequence>
<dbReference type="Gene3D" id="3.40.190.10">
    <property type="entry name" value="Periplasmic binding protein-like II"/>
    <property type="match status" value="2"/>
</dbReference>
<dbReference type="PANTHER" id="PTHR30024">
    <property type="entry name" value="ALIPHATIC SULFONATES-BINDING PROTEIN-RELATED"/>
    <property type="match status" value="1"/>
</dbReference>
<dbReference type="RefSeq" id="WP_161742353.1">
    <property type="nucleotide sequence ID" value="NZ_JAAAMV010000003.1"/>
</dbReference>
<evidence type="ECO:0000313" key="5">
    <source>
        <dbReference type="EMBL" id="NBD23654.1"/>
    </source>
</evidence>
<gene>
    <name evidence="5" type="ORF">GT019_07200</name>
</gene>
<feature type="domain" description="Solute-binding protein family 3/N-terminal" evidence="4">
    <location>
        <begin position="89"/>
        <end position="306"/>
    </location>
</feature>
<dbReference type="PROSITE" id="PS51257">
    <property type="entry name" value="PROKAR_LIPOPROTEIN"/>
    <property type="match status" value="1"/>
</dbReference>
<protein>
    <submittedName>
        <fullName evidence="5">ABC transporter substrate-binding protein</fullName>
    </submittedName>
</protein>
<keyword evidence="3" id="KW-0732">Signal</keyword>
<evidence type="ECO:0000256" key="1">
    <source>
        <dbReference type="ARBA" id="ARBA00010742"/>
    </source>
</evidence>
<comment type="similarity">
    <text evidence="1">Belongs to the bacterial solute-binding protein SsuA/TauA family.</text>
</comment>
<keyword evidence="6" id="KW-1185">Reference proteome</keyword>
<evidence type="ECO:0000256" key="2">
    <source>
        <dbReference type="SAM" id="MobiDB-lite"/>
    </source>
</evidence>
<dbReference type="InterPro" id="IPR015168">
    <property type="entry name" value="SsuA/THI5"/>
</dbReference>
<organism evidence="5 6">
    <name type="scientific">Paenibacillus glycinis</name>
    <dbReference type="NCBI Taxonomy" id="2697035"/>
    <lineage>
        <taxon>Bacteria</taxon>
        <taxon>Bacillati</taxon>
        <taxon>Bacillota</taxon>
        <taxon>Bacilli</taxon>
        <taxon>Bacillales</taxon>
        <taxon>Paenibacillaceae</taxon>
        <taxon>Paenibacillus</taxon>
    </lineage>
</organism>
<evidence type="ECO:0000259" key="4">
    <source>
        <dbReference type="SMART" id="SM00062"/>
    </source>
</evidence>
<dbReference type="Proteomes" id="UP000665561">
    <property type="component" value="Unassembled WGS sequence"/>
</dbReference>
<feature type="compositionally biased region" description="Low complexity" evidence="2">
    <location>
        <begin position="46"/>
        <end position="71"/>
    </location>
</feature>
<dbReference type="EMBL" id="JAAAMV010000003">
    <property type="protein sequence ID" value="NBD23654.1"/>
    <property type="molecule type" value="Genomic_DNA"/>
</dbReference>
<feature type="signal peptide" evidence="3">
    <location>
        <begin position="1"/>
        <end position="31"/>
    </location>
</feature>
<evidence type="ECO:0000256" key="3">
    <source>
        <dbReference type="SAM" id="SignalP"/>
    </source>
</evidence>
<evidence type="ECO:0000313" key="6">
    <source>
        <dbReference type="Proteomes" id="UP000665561"/>
    </source>
</evidence>
<name>A0ABW9XML8_9BACL</name>
<feature type="chain" id="PRO_5046089132" evidence="3">
    <location>
        <begin position="32"/>
        <end position="367"/>
    </location>
</feature>